<reference evidence="1 2" key="1">
    <citation type="submission" date="2018-04" db="EMBL/GenBank/DDBJ databases">
        <authorList>
            <person name="Zhang X."/>
            <person name="Yuan J."/>
            <person name="Li F."/>
            <person name="Xiang J."/>
        </authorList>
    </citation>
    <scope>NUCLEOTIDE SEQUENCE [LARGE SCALE GENOMIC DNA]</scope>
    <source>
        <tissue evidence="1">Muscle</tissue>
    </source>
</reference>
<dbReference type="EMBL" id="QCYY01002723">
    <property type="protein sequence ID" value="ROT68068.1"/>
    <property type="molecule type" value="Genomic_DNA"/>
</dbReference>
<sequence>MSVCTSEMHVRVRPREGVSRSLHQGHLRHGLTVVDAGYKAGAGTGETRLVSFSLRPATRREGSGRLSARSMLWAGFVSLAALSVGAGAASDRVAARACFHHPNNGGTIYDFNELDLFETRNGEVSPRACMGVPLPPLVVQSFRTPLQDSL</sequence>
<dbReference type="Proteomes" id="UP000283509">
    <property type="component" value="Unassembled WGS sequence"/>
</dbReference>
<gene>
    <name evidence="1" type="ORF">C7M84_013847</name>
</gene>
<dbReference type="AlphaFoldDB" id="A0A3R7MRL3"/>
<name>A0A3R7MRL3_PENVA</name>
<keyword evidence="2" id="KW-1185">Reference proteome</keyword>
<evidence type="ECO:0000313" key="1">
    <source>
        <dbReference type="EMBL" id="ROT68068.1"/>
    </source>
</evidence>
<comment type="caution">
    <text evidence="1">The sequence shown here is derived from an EMBL/GenBank/DDBJ whole genome shotgun (WGS) entry which is preliminary data.</text>
</comment>
<protein>
    <submittedName>
        <fullName evidence="1">Uncharacterized protein</fullName>
    </submittedName>
</protein>
<proteinExistence type="predicted"/>
<evidence type="ECO:0000313" key="2">
    <source>
        <dbReference type="Proteomes" id="UP000283509"/>
    </source>
</evidence>
<organism evidence="1 2">
    <name type="scientific">Penaeus vannamei</name>
    <name type="common">Whiteleg shrimp</name>
    <name type="synonym">Litopenaeus vannamei</name>
    <dbReference type="NCBI Taxonomy" id="6689"/>
    <lineage>
        <taxon>Eukaryota</taxon>
        <taxon>Metazoa</taxon>
        <taxon>Ecdysozoa</taxon>
        <taxon>Arthropoda</taxon>
        <taxon>Crustacea</taxon>
        <taxon>Multicrustacea</taxon>
        <taxon>Malacostraca</taxon>
        <taxon>Eumalacostraca</taxon>
        <taxon>Eucarida</taxon>
        <taxon>Decapoda</taxon>
        <taxon>Dendrobranchiata</taxon>
        <taxon>Penaeoidea</taxon>
        <taxon>Penaeidae</taxon>
        <taxon>Penaeus</taxon>
    </lineage>
</organism>
<accession>A0A3R7MRL3</accession>
<reference evidence="1 2" key="2">
    <citation type="submission" date="2019-01" db="EMBL/GenBank/DDBJ databases">
        <title>The decoding of complex shrimp genome reveals the adaptation for benthos swimmer, frequently molting mechanism and breeding impact on genome.</title>
        <authorList>
            <person name="Sun Y."/>
            <person name="Gao Y."/>
            <person name="Yu Y."/>
        </authorList>
    </citation>
    <scope>NUCLEOTIDE SEQUENCE [LARGE SCALE GENOMIC DNA]</scope>
    <source>
        <tissue evidence="1">Muscle</tissue>
    </source>
</reference>